<dbReference type="AlphaFoldDB" id="A0A7T8KFC2"/>
<name>A0A7T8KFC2_CALRO</name>
<gene>
    <name evidence="1" type="ORF">FKW44_007872</name>
</gene>
<feature type="non-terminal residue" evidence="1">
    <location>
        <position position="1"/>
    </location>
</feature>
<proteinExistence type="predicted"/>
<organism evidence="1 2">
    <name type="scientific">Caligus rogercresseyi</name>
    <name type="common">Sea louse</name>
    <dbReference type="NCBI Taxonomy" id="217165"/>
    <lineage>
        <taxon>Eukaryota</taxon>
        <taxon>Metazoa</taxon>
        <taxon>Ecdysozoa</taxon>
        <taxon>Arthropoda</taxon>
        <taxon>Crustacea</taxon>
        <taxon>Multicrustacea</taxon>
        <taxon>Hexanauplia</taxon>
        <taxon>Copepoda</taxon>
        <taxon>Siphonostomatoida</taxon>
        <taxon>Caligidae</taxon>
        <taxon>Caligus</taxon>
    </lineage>
</organism>
<accession>A0A7T8KFC2</accession>
<protein>
    <submittedName>
        <fullName evidence="1">Uncharacterized protein</fullName>
    </submittedName>
</protein>
<reference evidence="2" key="1">
    <citation type="submission" date="2021-01" db="EMBL/GenBank/DDBJ databases">
        <title>Caligus Genome Assembly.</title>
        <authorList>
            <person name="Gallardo-Escarate C."/>
        </authorList>
    </citation>
    <scope>NUCLEOTIDE SEQUENCE [LARGE SCALE GENOMIC DNA]</scope>
</reference>
<dbReference type="EMBL" id="CP045894">
    <property type="protein sequence ID" value="QQP54887.1"/>
    <property type="molecule type" value="Genomic_DNA"/>
</dbReference>
<dbReference type="Proteomes" id="UP000595437">
    <property type="component" value="Chromosome 5"/>
</dbReference>
<evidence type="ECO:0000313" key="1">
    <source>
        <dbReference type="EMBL" id="QQP54887.1"/>
    </source>
</evidence>
<keyword evidence="2" id="KW-1185">Reference proteome</keyword>
<sequence length="71" mass="8326">VLWIKAVGDDESEEELLRIDFTPKRLKRAGWETWVDQVLHIGFRRSPVVPVIILIAGMRVEKKRDDSNLKR</sequence>
<evidence type="ECO:0000313" key="2">
    <source>
        <dbReference type="Proteomes" id="UP000595437"/>
    </source>
</evidence>